<reference evidence="7" key="2">
    <citation type="submission" date="2023-01" db="EMBL/GenBank/DDBJ databases">
        <title>Gilvimarinus xylanilyticus HB14 isolated from Caulerpa lentillifera aquaculture base in Hainan, China.</title>
        <authorList>
            <person name="Zhang Y.-J."/>
        </authorList>
    </citation>
    <scope>NUCLEOTIDE SEQUENCE</scope>
    <source>
        <strain evidence="7">HB14</strain>
    </source>
</reference>
<evidence type="ECO:0000256" key="2">
    <source>
        <dbReference type="ARBA" id="ARBA00022692"/>
    </source>
</evidence>
<dbReference type="EMBL" id="JAMFTH010000001">
    <property type="protein sequence ID" value="MCP8898513.1"/>
    <property type="molecule type" value="Genomic_DNA"/>
</dbReference>
<feature type="transmembrane region" description="Helical" evidence="5">
    <location>
        <begin position="67"/>
        <end position="83"/>
    </location>
</feature>
<feature type="transmembrane region" description="Helical" evidence="5">
    <location>
        <begin position="172"/>
        <end position="194"/>
    </location>
</feature>
<keyword evidence="4 5" id="KW-0472">Membrane</keyword>
<feature type="transmembrane region" description="Helical" evidence="5">
    <location>
        <begin position="39"/>
        <end position="55"/>
    </location>
</feature>
<feature type="transmembrane region" description="Helical" evidence="5">
    <location>
        <begin position="89"/>
        <end position="107"/>
    </location>
</feature>
<comment type="subcellular location">
    <subcellularLocation>
        <location evidence="1">Membrane</location>
        <topology evidence="1">Multi-pass membrane protein</topology>
    </subcellularLocation>
</comment>
<dbReference type="InterPro" id="IPR037185">
    <property type="entry name" value="EmrE-like"/>
</dbReference>
<dbReference type="PANTHER" id="PTHR32322:SF9">
    <property type="entry name" value="AMINO-ACID METABOLITE EFFLUX PUMP-RELATED"/>
    <property type="match status" value="1"/>
</dbReference>
<gene>
    <name evidence="7" type="ORF">M6D89_04285</name>
</gene>
<evidence type="ECO:0000256" key="4">
    <source>
        <dbReference type="ARBA" id="ARBA00023136"/>
    </source>
</evidence>
<evidence type="ECO:0000313" key="7">
    <source>
        <dbReference type="EMBL" id="MCP8898513.1"/>
    </source>
</evidence>
<dbReference type="RefSeq" id="WP_253966788.1">
    <property type="nucleotide sequence ID" value="NZ_JAMFTH010000001.1"/>
</dbReference>
<dbReference type="AlphaFoldDB" id="A0A9X2KT81"/>
<keyword evidence="8" id="KW-1185">Reference proteome</keyword>
<feature type="domain" description="EamA" evidence="6">
    <location>
        <begin position="143"/>
        <end position="272"/>
    </location>
</feature>
<dbReference type="InterPro" id="IPR050638">
    <property type="entry name" value="AA-Vitamin_Transporters"/>
</dbReference>
<dbReference type="Pfam" id="PF00892">
    <property type="entry name" value="EamA"/>
    <property type="match status" value="2"/>
</dbReference>
<keyword evidence="3 5" id="KW-1133">Transmembrane helix</keyword>
<dbReference type="PANTHER" id="PTHR32322">
    <property type="entry name" value="INNER MEMBRANE TRANSPORTER"/>
    <property type="match status" value="1"/>
</dbReference>
<sequence>MRFANIALLTLVAMLAFAGNSILCRLALSEPLIDPASFSFIRLFSGALMLSILVAKPGRLTWRGRWPNAVSLFLYALFFSYAYRSLGAAEGALILFAAVQLTIFSWARWQGTRFSRLELAGAALAFAGLCGWLLPAASRPSLSGFALMLCAGVAWGVFTMRGKVSGAALQTTAASFQMAVILGLPLLLVIGLQAHWDWRGVGLAVVSGALTSGLGYALWYRVLPFLTAAQTGAVQLSVPVWTAVMGMVLISEPVTASFAVAAAVILGGIGMTLCKREQG</sequence>
<accession>A0A9X2KT81</accession>
<evidence type="ECO:0000259" key="6">
    <source>
        <dbReference type="Pfam" id="PF00892"/>
    </source>
</evidence>
<dbReference type="GO" id="GO:0016020">
    <property type="term" value="C:membrane"/>
    <property type="evidence" value="ECO:0007669"/>
    <property type="project" value="UniProtKB-SubCell"/>
</dbReference>
<dbReference type="InterPro" id="IPR000620">
    <property type="entry name" value="EamA_dom"/>
</dbReference>
<feature type="transmembrane region" description="Helical" evidence="5">
    <location>
        <begin position="200"/>
        <end position="220"/>
    </location>
</feature>
<evidence type="ECO:0000313" key="8">
    <source>
        <dbReference type="Proteomes" id="UP001139319"/>
    </source>
</evidence>
<comment type="caution">
    <text evidence="7">The sequence shown here is derived from an EMBL/GenBank/DDBJ whole genome shotgun (WGS) entry which is preliminary data.</text>
</comment>
<name>A0A9X2KT81_9GAMM</name>
<proteinExistence type="predicted"/>
<feature type="domain" description="EamA" evidence="6">
    <location>
        <begin position="7"/>
        <end position="130"/>
    </location>
</feature>
<evidence type="ECO:0000256" key="1">
    <source>
        <dbReference type="ARBA" id="ARBA00004141"/>
    </source>
</evidence>
<feature type="transmembrane region" description="Helical" evidence="5">
    <location>
        <begin position="232"/>
        <end position="250"/>
    </location>
</feature>
<feature type="transmembrane region" description="Helical" evidence="5">
    <location>
        <begin position="256"/>
        <end position="274"/>
    </location>
</feature>
<feature type="transmembrane region" description="Helical" evidence="5">
    <location>
        <begin position="142"/>
        <end position="160"/>
    </location>
</feature>
<dbReference type="SUPFAM" id="SSF103481">
    <property type="entry name" value="Multidrug resistance efflux transporter EmrE"/>
    <property type="match status" value="2"/>
</dbReference>
<organism evidence="7 8">
    <name type="scientific">Gilvimarinus xylanilyticus</name>
    <dbReference type="NCBI Taxonomy" id="2944139"/>
    <lineage>
        <taxon>Bacteria</taxon>
        <taxon>Pseudomonadati</taxon>
        <taxon>Pseudomonadota</taxon>
        <taxon>Gammaproteobacteria</taxon>
        <taxon>Cellvibrionales</taxon>
        <taxon>Cellvibrionaceae</taxon>
        <taxon>Gilvimarinus</taxon>
    </lineage>
</organism>
<reference evidence="7" key="1">
    <citation type="submission" date="2022-05" db="EMBL/GenBank/DDBJ databases">
        <authorList>
            <person name="Sun H.-N."/>
        </authorList>
    </citation>
    <scope>NUCLEOTIDE SEQUENCE</scope>
    <source>
        <strain evidence="7">HB14</strain>
    </source>
</reference>
<dbReference type="Proteomes" id="UP001139319">
    <property type="component" value="Unassembled WGS sequence"/>
</dbReference>
<evidence type="ECO:0000256" key="3">
    <source>
        <dbReference type="ARBA" id="ARBA00022989"/>
    </source>
</evidence>
<protein>
    <submittedName>
        <fullName evidence="7">DMT family transporter</fullName>
    </submittedName>
</protein>
<keyword evidence="2 5" id="KW-0812">Transmembrane</keyword>
<feature type="transmembrane region" description="Helical" evidence="5">
    <location>
        <begin position="119"/>
        <end position="136"/>
    </location>
</feature>
<evidence type="ECO:0000256" key="5">
    <source>
        <dbReference type="SAM" id="Phobius"/>
    </source>
</evidence>